<evidence type="ECO:0000256" key="5">
    <source>
        <dbReference type="ARBA" id="ARBA00022989"/>
    </source>
</evidence>
<organism evidence="9 10">
    <name type="scientific">Chaetoceros tenuissimus</name>
    <dbReference type="NCBI Taxonomy" id="426638"/>
    <lineage>
        <taxon>Eukaryota</taxon>
        <taxon>Sar</taxon>
        <taxon>Stramenopiles</taxon>
        <taxon>Ochrophyta</taxon>
        <taxon>Bacillariophyta</taxon>
        <taxon>Coscinodiscophyceae</taxon>
        <taxon>Chaetocerotophycidae</taxon>
        <taxon>Chaetocerotales</taxon>
        <taxon>Chaetocerotaceae</taxon>
        <taxon>Chaetoceros</taxon>
    </lineage>
</organism>
<dbReference type="GO" id="GO:0005886">
    <property type="term" value="C:plasma membrane"/>
    <property type="evidence" value="ECO:0007669"/>
    <property type="project" value="UniProtKB-SubCell"/>
</dbReference>
<evidence type="ECO:0000256" key="8">
    <source>
        <dbReference type="SAM" id="SignalP"/>
    </source>
</evidence>
<keyword evidence="4" id="KW-0812">Transmembrane</keyword>
<dbReference type="GO" id="GO:0005254">
    <property type="term" value="F:chloride channel activity"/>
    <property type="evidence" value="ECO:0007669"/>
    <property type="project" value="InterPro"/>
</dbReference>
<evidence type="ECO:0000313" key="10">
    <source>
        <dbReference type="Proteomes" id="UP001054902"/>
    </source>
</evidence>
<name>A0AAD3H030_9STRA</name>
<evidence type="ECO:0000256" key="1">
    <source>
        <dbReference type="ARBA" id="ARBA00004651"/>
    </source>
</evidence>
<keyword evidence="7" id="KW-0472">Membrane</keyword>
<keyword evidence="10" id="KW-1185">Reference proteome</keyword>
<keyword evidence="5" id="KW-1133">Transmembrane helix</keyword>
<dbReference type="AlphaFoldDB" id="A0AAD3H030"/>
<keyword evidence="3" id="KW-1003">Cell membrane</keyword>
<dbReference type="Pfam" id="PF25539">
    <property type="entry name" value="Bestrophin_2"/>
    <property type="match status" value="1"/>
</dbReference>
<keyword evidence="8" id="KW-0732">Signal</keyword>
<dbReference type="Proteomes" id="UP001054902">
    <property type="component" value="Unassembled WGS sequence"/>
</dbReference>
<dbReference type="EMBL" id="BLLK01000020">
    <property type="protein sequence ID" value="GFH45183.1"/>
    <property type="molecule type" value="Genomic_DNA"/>
</dbReference>
<protein>
    <submittedName>
        <fullName evidence="9">Uncharacterized protein</fullName>
    </submittedName>
</protein>
<evidence type="ECO:0000256" key="6">
    <source>
        <dbReference type="ARBA" id="ARBA00023065"/>
    </source>
</evidence>
<feature type="signal peptide" evidence="8">
    <location>
        <begin position="1"/>
        <end position="22"/>
    </location>
</feature>
<proteinExistence type="predicted"/>
<dbReference type="InterPro" id="IPR044669">
    <property type="entry name" value="YneE/VCCN1/2-like"/>
</dbReference>
<reference evidence="9 10" key="1">
    <citation type="journal article" date="2021" name="Sci. Rep.">
        <title>The genome of the diatom Chaetoceros tenuissimus carries an ancient integrated fragment of an extant virus.</title>
        <authorList>
            <person name="Hongo Y."/>
            <person name="Kimura K."/>
            <person name="Takaki Y."/>
            <person name="Yoshida Y."/>
            <person name="Baba S."/>
            <person name="Kobayashi G."/>
            <person name="Nagasaki K."/>
            <person name="Hano T."/>
            <person name="Tomaru Y."/>
        </authorList>
    </citation>
    <scope>NUCLEOTIDE SEQUENCE [LARGE SCALE GENOMIC DNA]</scope>
    <source>
        <strain evidence="9 10">NIES-3715</strain>
    </source>
</reference>
<evidence type="ECO:0000256" key="3">
    <source>
        <dbReference type="ARBA" id="ARBA00022475"/>
    </source>
</evidence>
<feature type="chain" id="PRO_5041993562" evidence="8">
    <location>
        <begin position="23"/>
        <end position="507"/>
    </location>
</feature>
<evidence type="ECO:0000256" key="4">
    <source>
        <dbReference type="ARBA" id="ARBA00022692"/>
    </source>
</evidence>
<gene>
    <name evidence="9" type="ORF">CTEN210_01657</name>
</gene>
<evidence type="ECO:0000256" key="7">
    <source>
        <dbReference type="ARBA" id="ARBA00023136"/>
    </source>
</evidence>
<evidence type="ECO:0000313" key="9">
    <source>
        <dbReference type="EMBL" id="GFH45183.1"/>
    </source>
</evidence>
<sequence>MVPLSKVAACIVLATTVPVVNAFVPSSNLPAVSSLTELNVSSNKIPEQMPIGKSGPVPYDVFQKYSEESRAYRRTVYTHNDWVRHRESDRFFRNLRSFATSGIYRTLFKEVSFITSVATFVVVWNCLFGEYQDLQSVTHVGMLKEMYPTVPLMQLPLAAFTLSSPSLGLLLVFRTNTSYKRWDEARKNWGMNINHTRDLVRMGNAYYDRQAVSPERAKEDLDRLALNTWCFVRCMKRHLSPEWEDEDDFRRELLEKLPKEQALKIFEAAHRPNRALQDLSNSIENLPMHFMRRNEIQAAATIFEDNLGSSERILTSPIPLFYSAHTGRVLSSWLLFLPLALWAPLQSWNHIALIPTVALLSIFLLGIEELATQLEEPFTILPMQGFCDKIYNWVNEIVSFEPGSNGMPVYYYKNDEMSVMTSEETEKVSTTASPALASATTVQEKLDAPIPMDYGLSNVVLPWEEVKDIAMEWADNVETVTKTSRDMTWFTTESDVTTTSSTTTVSK</sequence>
<accession>A0AAD3H030</accession>
<dbReference type="PANTHER" id="PTHR33281:SF19">
    <property type="entry name" value="VOLTAGE-DEPENDENT ANION CHANNEL-FORMING PROTEIN YNEE"/>
    <property type="match status" value="1"/>
</dbReference>
<dbReference type="PANTHER" id="PTHR33281">
    <property type="entry name" value="UPF0187 PROTEIN YNEE"/>
    <property type="match status" value="1"/>
</dbReference>
<comment type="caution">
    <text evidence="9">The sequence shown here is derived from an EMBL/GenBank/DDBJ whole genome shotgun (WGS) entry which is preliminary data.</text>
</comment>
<keyword evidence="2" id="KW-0813">Transport</keyword>
<evidence type="ECO:0000256" key="2">
    <source>
        <dbReference type="ARBA" id="ARBA00022448"/>
    </source>
</evidence>
<comment type="subcellular location">
    <subcellularLocation>
        <location evidence="1">Cell membrane</location>
        <topology evidence="1">Multi-pass membrane protein</topology>
    </subcellularLocation>
</comment>
<keyword evidence="6" id="KW-0406">Ion transport</keyword>